<accession>A0A328E5N1</accession>
<feature type="region of interest" description="Disordered" evidence="1">
    <location>
        <begin position="68"/>
        <end position="194"/>
    </location>
</feature>
<organism evidence="2 3">
    <name type="scientific">Cuscuta australis</name>
    <dbReference type="NCBI Taxonomy" id="267555"/>
    <lineage>
        <taxon>Eukaryota</taxon>
        <taxon>Viridiplantae</taxon>
        <taxon>Streptophyta</taxon>
        <taxon>Embryophyta</taxon>
        <taxon>Tracheophyta</taxon>
        <taxon>Spermatophyta</taxon>
        <taxon>Magnoliopsida</taxon>
        <taxon>eudicotyledons</taxon>
        <taxon>Gunneridae</taxon>
        <taxon>Pentapetalae</taxon>
        <taxon>asterids</taxon>
        <taxon>lamiids</taxon>
        <taxon>Solanales</taxon>
        <taxon>Convolvulaceae</taxon>
        <taxon>Cuscuteae</taxon>
        <taxon>Cuscuta</taxon>
        <taxon>Cuscuta subgen. Grammica</taxon>
        <taxon>Cuscuta sect. Cleistogrammica</taxon>
    </lineage>
</organism>
<proteinExistence type="predicted"/>
<dbReference type="Proteomes" id="UP000249390">
    <property type="component" value="Unassembled WGS sequence"/>
</dbReference>
<reference evidence="2 3" key="1">
    <citation type="submission" date="2018-06" db="EMBL/GenBank/DDBJ databases">
        <title>The Genome of Cuscuta australis (Dodder) Provides Insight into the Evolution of Plant Parasitism.</title>
        <authorList>
            <person name="Liu H."/>
        </authorList>
    </citation>
    <scope>NUCLEOTIDE SEQUENCE [LARGE SCALE GENOMIC DNA]</scope>
    <source>
        <strain evidence="3">cv. Yunnan</strain>
        <tissue evidence="2">Vines</tissue>
    </source>
</reference>
<feature type="compositionally biased region" description="Polar residues" evidence="1">
    <location>
        <begin position="164"/>
        <end position="179"/>
    </location>
</feature>
<name>A0A328E5N1_9ASTE</name>
<evidence type="ECO:0000313" key="3">
    <source>
        <dbReference type="Proteomes" id="UP000249390"/>
    </source>
</evidence>
<dbReference type="AlphaFoldDB" id="A0A328E5N1"/>
<gene>
    <name evidence="2" type="ORF">DM860_007598</name>
</gene>
<evidence type="ECO:0000313" key="2">
    <source>
        <dbReference type="EMBL" id="RAL52830.1"/>
    </source>
</evidence>
<evidence type="ECO:0000256" key="1">
    <source>
        <dbReference type="SAM" id="MobiDB-lite"/>
    </source>
</evidence>
<sequence>MDTDNDTRLSLNVEACENGLLHQLQPAEEELVAHKSEGVPNGSLRVEEVQQNFQISVILKEHEAVETSVEEVGDKSIVPPYSNGSANSKESKVKNSAEHQSDKPQKASGKLQNGKSSSTINSVVSGAKDTDGKPKGTMPSKSLAKPHTALGAWGKSFDERKVTLRNTKLVPSSLKSNNDSKVKTSAGIRPDLQA</sequence>
<dbReference type="EMBL" id="NQVE01000030">
    <property type="protein sequence ID" value="RAL52830.1"/>
    <property type="molecule type" value="Genomic_DNA"/>
</dbReference>
<protein>
    <submittedName>
        <fullName evidence="2">Uncharacterized protein</fullName>
    </submittedName>
</protein>
<comment type="caution">
    <text evidence="2">The sequence shown here is derived from an EMBL/GenBank/DDBJ whole genome shotgun (WGS) entry which is preliminary data.</text>
</comment>
<feature type="compositionally biased region" description="Basic and acidic residues" evidence="1">
    <location>
        <begin position="89"/>
        <end position="105"/>
    </location>
</feature>
<keyword evidence="3" id="KW-1185">Reference proteome</keyword>
<feature type="compositionally biased region" description="Polar residues" evidence="1">
    <location>
        <begin position="110"/>
        <end position="124"/>
    </location>
</feature>